<dbReference type="PANTHER" id="PTHR42756">
    <property type="entry name" value="TRANSCRIPTIONAL REGULATOR, MARR"/>
    <property type="match status" value="1"/>
</dbReference>
<evidence type="ECO:0000313" key="5">
    <source>
        <dbReference type="EMBL" id="GGB13746.1"/>
    </source>
</evidence>
<feature type="domain" description="HTH marR-type" evidence="4">
    <location>
        <begin position="1"/>
        <end position="138"/>
    </location>
</feature>
<dbReference type="SUPFAM" id="SSF46785">
    <property type="entry name" value="Winged helix' DNA-binding domain"/>
    <property type="match status" value="1"/>
</dbReference>
<keyword evidence="2" id="KW-0238">DNA-binding</keyword>
<accession>A0A916SQZ0</accession>
<organism evidence="5 6">
    <name type="scientific">Polaromonas eurypsychrophila</name>
    <dbReference type="NCBI Taxonomy" id="1614635"/>
    <lineage>
        <taxon>Bacteria</taxon>
        <taxon>Pseudomonadati</taxon>
        <taxon>Pseudomonadota</taxon>
        <taxon>Betaproteobacteria</taxon>
        <taxon>Burkholderiales</taxon>
        <taxon>Comamonadaceae</taxon>
        <taxon>Polaromonas</taxon>
    </lineage>
</organism>
<keyword evidence="1" id="KW-0805">Transcription regulation</keyword>
<dbReference type="Gene3D" id="1.10.10.10">
    <property type="entry name" value="Winged helix-like DNA-binding domain superfamily/Winged helix DNA-binding domain"/>
    <property type="match status" value="1"/>
</dbReference>
<comment type="caution">
    <text evidence="5">The sequence shown here is derived from an EMBL/GenBank/DDBJ whole genome shotgun (WGS) entry which is preliminary data.</text>
</comment>
<dbReference type="SMART" id="SM00347">
    <property type="entry name" value="HTH_MARR"/>
    <property type="match status" value="1"/>
</dbReference>
<evidence type="ECO:0000256" key="3">
    <source>
        <dbReference type="ARBA" id="ARBA00023163"/>
    </source>
</evidence>
<evidence type="ECO:0000256" key="2">
    <source>
        <dbReference type="ARBA" id="ARBA00023125"/>
    </source>
</evidence>
<dbReference type="GO" id="GO:0003677">
    <property type="term" value="F:DNA binding"/>
    <property type="evidence" value="ECO:0007669"/>
    <property type="project" value="UniProtKB-KW"/>
</dbReference>
<reference evidence="5" key="1">
    <citation type="journal article" date="2014" name="Int. J. Syst. Evol. Microbiol.">
        <title>Complete genome sequence of Corynebacterium casei LMG S-19264T (=DSM 44701T), isolated from a smear-ripened cheese.</title>
        <authorList>
            <consortium name="US DOE Joint Genome Institute (JGI-PGF)"/>
            <person name="Walter F."/>
            <person name="Albersmeier A."/>
            <person name="Kalinowski J."/>
            <person name="Ruckert C."/>
        </authorList>
    </citation>
    <scope>NUCLEOTIDE SEQUENCE</scope>
    <source>
        <strain evidence="5">CGMCC 1.15322</strain>
    </source>
</reference>
<evidence type="ECO:0000259" key="4">
    <source>
        <dbReference type="PROSITE" id="PS50995"/>
    </source>
</evidence>
<dbReference type="PROSITE" id="PS50995">
    <property type="entry name" value="HTH_MARR_2"/>
    <property type="match status" value="1"/>
</dbReference>
<dbReference type="InterPro" id="IPR000835">
    <property type="entry name" value="HTH_MarR-typ"/>
</dbReference>
<reference evidence="5" key="2">
    <citation type="submission" date="2020-09" db="EMBL/GenBank/DDBJ databases">
        <authorList>
            <person name="Sun Q."/>
            <person name="Zhou Y."/>
        </authorList>
    </citation>
    <scope>NUCLEOTIDE SEQUENCE</scope>
    <source>
        <strain evidence="5">CGMCC 1.15322</strain>
    </source>
</reference>
<gene>
    <name evidence="5" type="ORF">GCM10011496_38370</name>
</gene>
<evidence type="ECO:0000256" key="1">
    <source>
        <dbReference type="ARBA" id="ARBA00023015"/>
    </source>
</evidence>
<dbReference type="RefSeq" id="WP_188710206.1">
    <property type="nucleotide sequence ID" value="NZ_BMIG01000022.1"/>
</dbReference>
<evidence type="ECO:0000313" key="6">
    <source>
        <dbReference type="Proteomes" id="UP000620596"/>
    </source>
</evidence>
<dbReference type="InterPro" id="IPR036388">
    <property type="entry name" value="WH-like_DNA-bd_sf"/>
</dbReference>
<dbReference type="Pfam" id="PF12802">
    <property type="entry name" value="MarR_2"/>
    <property type="match status" value="1"/>
</dbReference>
<protein>
    <recommendedName>
        <fullName evidence="4">HTH marR-type domain-containing protein</fullName>
    </recommendedName>
</protein>
<sequence length="138" mass="15109">MFDHCLYFNTTALARVVEREWAAAFKPLGLTPPQGFLLRLVLARPGLSQHELASELTIARPTATRLLDGLQALGLVERRDAAHDARHWAVFPTPAAQAIHAGLNTASGQVTKRIQRQIGEENFTDTVSKVRGVCSALK</sequence>
<keyword evidence="3" id="KW-0804">Transcription</keyword>
<dbReference type="PANTHER" id="PTHR42756:SF1">
    <property type="entry name" value="TRANSCRIPTIONAL REPRESSOR OF EMRAB OPERON"/>
    <property type="match status" value="1"/>
</dbReference>
<dbReference type="InterPro" id="IPR036390">
    <property type="entry name" value="WH_DNA-bd_sf"/>
</dbReference>
<name>A0A916SQZ0_9BURK</name>
<dbReference type="Proteomes" id="UP000620596">
    <property type="component" value="Unassembled WGS sequence"/>
</dbReference>
<dbReference type="GO" id="GO:0003700">
    <property type="term" value="F:DNA-binding transcription factor activity"/>
    <property type="evidence" value="ECO:0007669"/>
    <property type="project" value="InterPro"/>
</dbReference>
<keyword evidence="6" id="KW-1185">Reference proteome</keyword>
<dbReference type="AlphaFoldDB" id="A0A916SQZ0"/>
<dbReference type="EMBL" id="BMIG01000022">
    <property type="protein sequence ID" value="GGB13746.1"/>
    <property type="molecule type" value="Genomic_DNA"/>
</dbReference>
<proteinExistence type="predicted"/>